<accession>A0A8H6JHT7</accession>
<name>A0A8H6JHT7_9PEZI</name>
<dbReference type="EMBL" id="WIGO01000412">
    <property type="protein sequence ID" value="KAF6813178.1"/>
    <property type="molecule type" value="Genomic_DNA"/>
</dbReference>
<dbReference type="Proteomes" id="UP000654918">
    <property type="component" value="Unassembled WGS sequence"/>
</dbReference>
<evidence type="ECO:0000313" key="3">
    <source>
        <dbReference type="Proteomes" id="UP000654918"/>
    </source>
</evidence>
<keyword evidence="3" id="KW-1185">Reference proteome</keyword>
<feature type="region of interest" description="Disordered" evidence="1">
    <location>
        <begin position="20"/>
        <end position="99"/>
    </location>
</feature>
<reference evidence="2" key="1">
    <citation type="journal article" date="2020" name="Phytopathology">
        <title>Genome Sequence Resources of Colletotrichum truncatum, C. plurivorum, C. musicola, and C. sojae: Four Species Pathogenic to Soybean (Glycine max).</title>
        <authorList>
            <person name="Rogerio F."/>
            <person name="Boufleur T.R."/>
            <person name="Ciampi-Guillardi M."/>
            <person name="Sukno S.A."/>
            <person name="Thon M.R."/>
            <person name="Massola Junior N.S."/>
            <person name="Baroncelli R."/>
        </authorList>
    </citation>
    <scope>NUCLEOTIDE SEQUENCE</scope>
    <source>
        <strain evidence="2">LFN00145</strain>
    </source>
</reference>
<gene>
    <name evidence="2" type="ORF">CPLU01_14708</name>
</gene>
<dbReference type="AlphaFoldDB" id="A0A8H6JHT7"/>
<evidence type="ECO:0000313" key="2">
    <source>
        <dbReference type="EMBL" id="KAF6813178.1"/>
    </source>
</evidence>
<sequence>MVAAALVLLRKGEGINARGRGLERNGVQRMQPRARPVSLRHSCPADQNPGQPPGRVPEGQFGCGVVSRRTDGPAEAQSQRQRRQHRQLGGIALSGGAGDGGEKMWWWCCGVVVTDRRRGSGGGSDL</sequence>
<protein>
    <submittedName>
        <fullName evidence="2">Uncharacterized protein</fullName>
    </submittedName>
</protein>
<proteinExistence type="predicted"/>
<organism evidence="2 3">
    <name type="scientific">Colletotrichum plurivorum</name>
    <dbReference type="NCBI Taxonomy" id="2175906"/>
    <lineage>
        <taxon>Eukaryota</taxon>
        <taxon>Fungi</taxon>
        <taxon>Dikarya</taxon>
        <taxon>Ascomycota</taxon>
        <taxon>Pezizomycotina</taxon>
        <taxon>Sordariomycetes</taxon>
        <taxon>Hypocreomycetidae</taxon>
        <taxon>Glomerellales</taxon>
        <taxon>Glomerellaceae</taxon>
        <taxon>Colletotrichum</taxon>
        <taxon>Colletotrichum orchidearum species complex</taxon>
    </lineage>
</organism>
<comment type="caution">
    <text evidence="2">The sequence shown here is derived from an EMBL/GenBank/DDBJ whole genome shotgun (WGS) entry which is preliminary data.</text>
</comment>
<evidence type="ECO:0000256" key="1">
    <source>
        <dbReference type="SAM" id="MobiDB-lite"/>
    </source>
</evidence>